<evidence type="ECO:0000313" key="4">
    <source>
        <dbReference type="EMBL" id="CAG9797509.1"/>
    </source>
</evidence>
<comment type="similarity">
    <text evidence="1">Belongs to the BLOC1S2 family.</text>
</comment>
<feature type="region of interest" description="Disordered" evidence="3">
    <location>
        <begin position="1"/>
        <end position="20"/>
    </location>
</feature>
<evidence type="ECO:0000256" key="3">
    <source>
        <dbReference type="SAM" id="MobiDB-lite"/>
    </source>
</evidence>
<organism evidence="4 5">
    <name type="scientific">Chironomus riparius</name>
    <dbReference type="NCBI Taxonomy" id="315576"/>
    <lineage>
        <taxon>Eukaryota</taxon>
        <taxon>Metazoa</taxon>
        <taxon>Ecdysozoa</taxon>
        <taxon>Arthropoda</taxon>
        <taxon>Hexapoda</taxon>
        <taxon>Insecta</taxon>
        <taxon>Pterygota</taxon>
        <taxon>Neoptera</taxon>
        <taxon>Endopterygota</taxon>
        <taxon>Diptera</taxon>
        <taxon>Nematocera</taxon>
        <taxon>Chironomoidea</taxon>
        <taxon>Chironomidae</taxon>
        <taxon>Chironominae</taxon>
        <taxon>Chironomus</taxon>
    </lineage>
</organism>
<evidence type="ECO:0000256" key="2">
    <source>
        <dbReference type="SAM" id="Coils"/>
    </source>
</evidence>
<dbReference type="GO" id="GO:0099078">
    <property type="term" value="C:BORC complex"/>
    <property type="evidence" value="ECO:0007669"/>
    <property type="project" value="TreeGrafter"/>
</dbReference>
<dbReference type="PANTHER" id="PTHR46479:SF1">
    <property type="entry name" value="BIOGENESIS OF LYSOSOME-RELATED ORGANELLES COMPLEX 1 SUBUNIT 2"/>
    <property type="match status" value="1"/>
</dbReference>
<evidence type="ECO:0000313" key="5">
    <source>
        <dbReference type="Proteomes" id="UP001153620"/>
    </source>
</evidence>
<dbReference type="Pfam" id="PF10046">
    <property type="entry name" value="BLOC1_2"/>
    <property type="match status" value="1"/>
</dbReference>
<dbReference type="Proteomes" id="UP001153620">
    <property type="component" value="Chromosome 1"/>
</dbReference>
<dbReference type="GO" id="GO:0016197">
    <property type="term" value="P:endosomal transport"/>
    <property type="evidence" value="ECO:0007669"/>
    <property type="project" value="TreeGrafter"/>
</dbReference>
<keyword evidence="5" id="KW-1185">Reference proteome</keyword>
<gene>
    <name evidence="4" type="ORF">CHIRRI_LOCUS507</name>
</gene>
<dbReference type="InterPro" id="IPR019269">
    <property type="entry name" value="BLOC1_su2"/>
</dbReference>
<dbReference type="AlphaFoldDB" id="A0A9N9RJN8"/>
<keyword evidence="2" id="KW-0175">Coiled coil</keyword>
<evidence type="ECO:0000256" key="1">
    <source>
        <dbReference type="ARBA" id="ARBA00008468"/>
    </source>
</evidence>
<name>A0A9N9RJN8_9DIPT</name>
<accession>A0A9N9RJN8</accession>
<sequence length="134" mass="15731">MENSFSEHSRTSSYDNLQTDSSDLSKVAKNMFQKTKDYLSFELSSNTLDYELLDKMNQTVAKNIELMKRTSEDVVVTNEDLNQKFRDLEPLMKELEEIETTVNKLENAAYRLDAYTQRLEEKINEYVVQKQQPT</sequence>
<feature type="coiled-coil region" evidence="2">
    <location>
        <begin position="88"/>
        <end position="132"/>
    </location>
</feature>
<dbReference type="EMBL" id="OU895877">
    <property type="protein sequence ID" value="CAG9797509.1"/>
    <property type="molecule type" value="Genomic_DNA"/>
</dbReference>
<feature type="compositionally biased region" description="Basic and acidic residues" evidence="3">
    <location>
        <begin position="1"/>
        <end position="10"/>
    </location>
</feature>
<dbReference type="GO" id="GO:0032418">
    <property type="term" value="P:lysosome localization"/>
    <property type="evidence" value="ECO:0007669"/>
    <property type="project" value="TreeGrafter"/>
</dbReference>
<feature type="compositionally biased region" description="Polar residues" evidence="3">
    <location>
        <begin position="11"/>
        <end position="20"/>
    </location>
</feature>
<dbReference type="GO" id="GO:0031083">
    <property type="term" value="C:BLOC-1 complex"/>
    <property type="evidence" value="ECO:0007669"/>
    <property type="project" value="TreeGrafter"/>
</dbReference>
<dbReference type="GO" id="GO:0043015">
    <property type="term" value="F:gamma-tubulin binding"/>
    <property type="evidence" value="ECO:0007669"/>
    <property type="project" value="TreeGrafter"/>
</dbReference>
<reference evidence="4" key="1">
    <citation type="submission" date="2022-01" db="EMBL/GenBank/DDBJ databases">
        <authorList>
            <person name="King R."/>
        </authorList>
    </citation>
    <scope>NUCLEOTIDE SEQUENCE</scope>
</reference>
<reference evidence="4" key="2">
    <citation type="submission" date="2022-10" db="EMBL/GenBank/DDBJ databases">
        <authorList>
            <consortium name="ENA_rothamsted_submissions"/>
            <consortium name="culmorum"/>
            <person name="King R."/>
        </authorList>
    </citation>
    <scope>NUCLEOTIDE SEQUENCE</scope>
</reference>
<dbReference type="GO" id="GO:0000930">
    <property type="term" value="C:gamma-tubulin complex"/>
    <property type="evidence" value="ECO:0007669"/>
    <property type="project" value="TreeGrafter"/>
</dbReference>
<proteinExistence type="inferred from homology"/>
<evidence type="ECO:0008006" key="6">
    <source>
        <dbReference type="Google" id="ProtNLM"/>
    </source>
</evidence>
<protein>
    <recommendedName>
        <fullName evidence="6">Biogenesis of lysosome-related organelles complex 1 subunit 2</fullName>
    </recommendedName>
</protein>
<dbReference type="OrthoDB" id="244061at2759"/>
<dbReference type="PANTHER" id="PTHR46479">
    <property type="entry name" value="BIOGENESIS OF LYSOSOME-RELATED ORGANELLES COMPLEX 1 SUBUNIT 2"/>
    <property type="match status" value="1"/>
</dbReference>